<dbReference type="CDD" id="cd20335">
    <property type="entry name" value="BRcat_RBR"/>
    <property type="match status" value="1"/>
</dbReference>
<proteinExistence type="predicted"/>
<evidence type="ECO:0000313" key="1">
    <source>
        <dbReference type="EMBL" id="QXW51149.1"/>
    </source>
</evidence>
<accession>A0A8F7N6M3</accession>
<dbReference type="SUPFAM" id="SSF52540">
    <property type="entry name" value="P-loop containing nucleoside triphosphate hydrolases"/>
    <property type="match status" value="1"/>
</dbReference>
<organism evidence="1">
    <name type="scientific">Salmonella enterica subsp. arizonae</name>
    <dbReference type="NCBI Taxonomy" id="59203"/>
    <lineage>
        <taxon>Bacteria</taxon>
        <taxon>Pseudomonadati</taxon>
        <taxon>Pseudomonadota</taxon>
        <taxon>Gammaproteobacteria</taxon>
        <taxon>Enterobacterales</taxon>
        <taxon>Enterobacteriaceae</taxon>
        <taxon>Salmonella</taxon>
    </lineage>
</organism>
<keyword evidence="1" id="KW-0547">Nucleotide-binding</keyword>
<dbReference type="AlphaFoldDB" id="A0A8F7N6M3"/>
<reference evidence="1" key="1">
    <citation type="submission" date="2021-07" db="EMBL/GenBank/DDBJ databases">
        <title>Whole-Genome Sequences of non-enterica strains of Salmonella enterica isolated from poultry houses.</title>
        <authorList>
            <person name="Lamas A."/>
            <person name="Regal P."/>
            <person name="Miranda J.M."/>
            <person name="Vazquez B."/>
            <person name="Cepeda A."/>
            <person name="Franco C.M."/>
        </authorList>
    </citation>
    <scope>NUCLEOTIDE SEQUENCE</scope>
    <source>
        <strain evidence="1">LHICA_AZ23</strain>
    </source>
</reference>
<name>A0A8F7N6M3_SALER</name>
<dbReference type="GO" id="GO:0005524">
    <property type="term" value="F:ATP binding"/>
    <property type="evidence" value="ECO:0007669"/>
    <property type="project" value="UniProtKB-KW"/>
</dbReference>
<dbReference type="InterPro" id="IPR056955">
    <property type="entry name" value="ORC-CDC6-like"/>
</dbReference>
<dbReference type="Pfam" id="PF24389">
    <property type="entry name" value="ORC-CDC6-like"/>
    <property type="match status" value="1"/>
</dbReference>
<dbReference type="Gene3D" id="3.40.50.300">
    <property type="entry name" value="P-loop containing nucleotide triphosphate hydrolases"/>
    <property type="match status" value="1"/>
</dbReference>
<gene>
    <name evidence="1" type="ORF">KX325_10395</name>
</gene>
<sequence>MKLKDQKMQAVIKSLANNIRAERISHDSFLSIYSGYENISNIKNIMNSVIYGRRGSGKTHLLKALSEVIVEEFEQKRVFPIYLDLRRIIPLLSSDGLADVDAILIFKYIMGEISYSLYENLEFILGTNEFDSSSSLVNDINGKLVSDYFSKIYLEIDGRTLRKATDLKVSEEEVRSLNAGLDISKDPRVTLNRGNNQKTVTETSHRSHISVLDITNALENLLKELDLNGIMLLIDEWSELGSDIQPSLAEILKKTFSAINVYLKIAAIPNRTELGYKSEKKFIGLEDGGDIFGYHLDLRYVFEVNKSQTRDFFNDLLYRHLSSIDKDVIDEFIANEKTTAANFINLLFANVSLNEILVACAGIPRDFINLFLNSYDRFLLSSAASAKRVNVKSVRAANSEWYEKDKKEQVDKNNTERLLLTEIVKEVIHKKKSMHFLIPEEYSNNKHIQNLIDFRVIHLRKNGYSHKDHAGVAYNVYSVDYGCYNSLNIAKSKLESLMDGDLNVKDLRAIRRISLEKEFFDRFLINIGEAFFCPNPNCKQAIDVNHPVYIKQGICNNCWEKVV</sequence>
<keyword evidence="1" id="KW-0067">ATP-binding</keyword>
<protein>
    <submittedName>
        <fullName evidence="1">ATP-binding protein</fullName>
    </submittedName>
</protein>
<dbReference type="EMBL" id="CP079713">
    <property type="protein sequence ID" value="QXW51149.1"/>
    <property type="molecule type" value="Genomic_DNA"/>
</dbReference>
<dbReference type="InterPro" id="IPR027417">
    <property type="entry name" value="P-loop_NTPase"/>
</dbReference>